<dbReference type="GO" id="GO:0000976">
    <property type="term" value="F:transcription cis-regulatory region binding"/>
    <property type="evidence" value="ECO:0007669"/>
    <property type="project" value="TreeGrafter"/>
</dbReference>
<dbReference type="InterPro" id="IPR036271">
    <property type="entry name" value="Tet_transcr_reg_TetR-rel_C_sf"/>
</dbReference>
<evidence type="ECO:0000313" key="7">
    <source>
        <dbReference type="Proteomes" id="UP000321820"/>
    </source>
</evidence>
<dbReference type="EMBL" id="CP042806">
    <property type="protein sequence ID" value="QEE27430.1"/>
    <property type="molecule type" value="Genomic_DNA"/>
</dbReference>
<dbReference type="PRINTS" id="PR00455">
    <property type="entry name" value="HTHTETR"/>
</dbReference>
<protein>
    <submittedName>
        <fullName evidence="6">TetR/AcrR family transcriptional regulator</fullName>
    </submittedName>
</protein>
<dbReference type="KEGG" id="talb:FTW19_05035"/>
<gene>
    <name evidence="6" type="ORF">FTW19_05035</name>
</gene>
<proteinExistence type="predicted"/>
<accession>A0A5B9E9W3</accession>
<sequence>MKDAGKKQAASRVVQRQARALKTRADLMQAARKVFAKSGFEQARLEDIARLAGKTRGAFYANFKDKEEVFFALFEGSLEEDRGVLHEALKRCTSMKQRLQVFSKHLVEVIHDRELILLHIEFKTYAIRNPKRKRLAELLTKMVDQYVAREVGSLIPALQNADARSVVSGVIDGLALNVLFDPEPPSDAVLEQVIFAVLQQVVGKA</sequence>
<dbReference type="PROSITE" id="PS50977">
    <property type="entry name" value="HTH_TETR_2"/>
    <property type="match status" value="1"/>
</dbReference>
<dbReference type="InterPro" id="IPR001647">
    <property type="entry name" value="HTH_TetR"/>
</dbReference>
<evidence type="ECO:0000256" key="4">
    <source>
        <dbReference type="PROSITE-ProRule" id="PRU00335"/>
    </source>
</evidence>
<dbReference type="PANTHER" id="PTHR30055">
    <property type="entry name" value="HTH-TYPE TRANSCRIPTIONAL REGULATOR RUTR"/>
    <property type="match status" value="1"/>
</dbReference>
<evidence type="ECO:0000256" key="3">
    <source>
        <dbReference type="ARBA" id="ARBA00023163"/>
    </source>
</evidence>
<organism evidence="6 7">
    <name type="scientific">Terriglobus albidus</name>
    <dbReference type="NCBI Taxonomy" id="1592106"/>
    <lineage>
        <taxon>Bacteria</taxon>
        <taxon>Pseudomonadati</taxon>
        <taxon>Acidobacteriota</taxon>
        <taxon>Terriglobia</taxon>
        <taxon>Terriglobales</taxon>
        <taxon>Acidobacteriaceae</taxon>
        <taxon>Terriglobus</taxon>
    </lineage>
</organism>
<keyword evidence="2 4" id="KW-0238">DNA-binding</keyword>
<dbReference type="OrthoDB" id="114223at2"/>
<evidence type="ECO:0000313" key="6">
    <source>
        <dbReference type="EMBL" id="QEE27430.1"/>
    </source>
</evidence>
<dbReference type="InterPro" id="IPR009057">
    <property type="entry name" value="Homeodomain-like_sf"/>
</dbReference>
<keyword evidence="7" id="KW-1185">Reference proteome</keyword>
<dbReference type="GO" id="GO:0003700">
    <property type="term" value="F:DNA-binding transcription factor activity"/>
    <property type="evidence" value="ECO:0007669"/>
    <property type="project" value="TreeGrafter"/>
</dbReference>
<dbReference type="Proteomes" id="UP000321820">
    <property type="component" value="Chromosome"/>
</dbReference>
<keyword evidence="1" id="KW-0805">Transcription regulation</keyword>
<keyword evidence="3" id="KW-0804">Transcription</keyword>
<feature type="DNA-binding region" description="H-T-H motif" evidence="4">
    <location>
        <begin position="44"/>
        <end position="63"/>
    </location>
</feature>
<dbReference type="SUPFAM" id="SSF46689">
    <property type="entry name" value="Homeodomain-like"/>
    <property type="match status" value="1"/>
</dbReference>
<dbReference type="InterPro" id="IPR050109">
    <property type="entry name" value="HTH-type_TetR-like_transc_reg"/>
</dbReference>
<evidence type="ECO:0000259" key="5">
    <source>
        <dbReference type="PROSITE" id="PS50977"/>
    </source>
</evidence>
<dbReference type="RefSeq" id="WP_147646621.1">
    <property type="nucleotide sequence ID" value="NZ_CP042806.1"/>
</dbReference>
<dbReference type="AlphaFoldDB" id="A0A5B9E9W3"/>
<reference evidence="6 7" key="1">
    <citation type="submission" date="2019-08" db="EMBL/GenBank/DDBJ databases">
        <title>Complete genome sequence of Terriglobus albidus strain ORNL.</title>
        <authorList>
            <person name="Podar M."/>
        </authorList>
    </citation>
    <scope>NUCLEOTIDE SEQUENCE [LARGE SCALE GENOMIC DNA]</scope>
    <source>
        <strain evidence="6 7">ORNL</strain>
    </source>
</reference>
<dbReference type="PANTHER" id="PTHR30055:SF234">
    <property type="entry name" value="HTH-TYPE TRANSCRIPTIONAL REGULATOR BETI"/>
    <property type="match status" value="1"/>
</dbReference>
<name>A0A5B9E9W3_9BACT</name>
<evidence type="ECO:0000256" key="2">
    <source>
        <dbReference type="ARBA" id="ARBA00023125"/>
    </source>
</evidence>
<evidence type="ECO:0000256" key="1">
    <source>
        <dbReference type="ARBA" id="ARBA00023015"/>
    </source>
</evidence>
<dbReference type="SUPFAM" id="SSF48498">
    <property type="entry name" value="Tetracyclin repressor-like, C-terminal domain"/>
    <property type="match status" value="1"/>
</dbReference>
<feature type="domain" description="HTH tetR-type" evidence="5">
    <location>
        <begin position="21"/>
        <end position="81"/>
    </location>
</feature>
<dbReference type="Gene3D" id="1.10.357.10">
    <property type="entry name" value="Tetracycline Repressor, domain 2"/>
    <property type="match status" value="1"/>
</dbReference>
<dbReference type="Pfam" id="PF00440">
    <property type="entry name" value="TetR_N"/>
    <property type="match status" value="1"/>
</dbReference>